<evidence type="ECO:0000259" key="7">
    <source>
        <dbReference type="Pfam" id="PF21856"/>
    </source>
</evidence>
<feature type="compositionally biased region" description="Gly residues" evidence="5">
    <location>
        <begin position="389"/>
        <end position="404"/>
    </location>
</feature>
<organism evidence="8">
    <name type="scientific">Mycobacterium tuberculosis</name>
    <dbReference type="NCBI Taxonomy" id="1773"/>
    <lineage>
        <taxon>Bacteria</taxon>
        <taxon>Bacillati</taxon>
        <taxon>Actinomycetota</taxon>
        <taxon>Actinomycetes</taxon>
        <taxon>Mycobacteriales</taxon>
        <taxon>Mycobacteriaceae</taxon>
        <taxon>Mycobacterium</taxon>
        <taxon>Mycobacterium tuberculosis complex</taxon>
    </lineage>
</organism>
<comment type="subcellular location">
    <subcellularLocation>
        <location evidence="1">Secreted</location>
    </subcellularLocation>
</comment>
<dbReference type="SMR" id="Q3LTH1"/>
<feature type="domain" description="ESX-1 secretion-associated protein EspB PE" evidence="6">
    <location>
        <begin position="12"/>
        <end position="87"/>
    </location>
</feature>
<dbReference type="SUPFAM" id="SSF140459">
    <property type="entry name" value="PE/PPE dimer-like"/>
    <property type="match status" value="1"/>
</dbReference>
<feature type="domain" description="ESX-1 secretion-associated protein EspB PPE" evidence="7">
    <location>
        <begin position="129"/>
        <end position="280"/>
    </location>
</feature>
<dbReference type="InterPro" id="IPR041275">
    <property type="entry name" value="EspB_PE"/>
</dbReference>
<dbReference type="AlphaFoldDB" id="Q3LTH1"/>
<keyword evidence="2" id="KW-0964">Secreted</keyword>
<evidence type="ECO:0000256" key="1">
    <source>
        <dbReference type="ARBA" id="ARBA00004613"/>
    </source>
</evidence>
<dbReference type="Pfam" id="PF21856">
    <property type="entry name" value="EspB_PPE"/>
    <property type="match status" value="1"/>
</dbReference>
<feature type="region of interest" description="Disordered" evidence="5">
    <location>
        <begin position="91"/>
        <end position="115"/>
    </location>
</feature>
<sequence>MTQSQTVTVDQQEILNRANEVEAPMADPPTDVPITPCELTAAKNAAQQLVLSADNMREYLAAGAKERQAGDLAAQRAKAYGEVDEEAATALDNDGEGTVQAESAGAVGGDSSAELTDTPRVATAGEPNFMDLKEAARKLETGDQGASVAHFADGWNTFNLTLQGDVKRFRGFDNWEGDAATACEASLDQQRQWILHMAKLSAAMAKQAQYVAQLHVWARREHPTYEDIVGLERLYAENPSARDQILPVYAEYQQRSEKVLTEYNNKAALEPVNPPKPPPAIKIDPPPPPQEQGLIPGFLMPPSDGSGVTPGTGMPAAPMVPPTGSPGGGLPADTAAQLTSAGREAAALSGDVAVKAASLGGGGGGGVPSAPLGSAIGGAESVRPAGAGDIAGLGQGRAGGGGAAGRRWHGNADGCRASGHKGAPSPRVLSRKTRRSTPRIGHGPRPSLVTVGARTVRSRSEHGRIGPACRPGVDAGGAVSVGLDGTLNQMNNGSFRATDEAETVEVTINGHQWLTGLCASKMVC</sequence>
<dbReference type="EMBL" id="DQ179528">
    <property type="protein sequence ID" value="ABA10329.1"/>
    <property type="molecule type" value="Genomic_DNA"/>
</dbReference>
<proteinExistence type="predicted"/>
<feature type="region of interest" description="Disordered" evidence="5">
    <location>
        <begin position="302"/>
        <end position="334"/>
    </location>
</feature>
<evidence type="ECO:0000256" key="3">
    <source>
        <dbReference type="ARBA" id="ARBA00068190"/>
    </source>
</evidence>
<dbReference type="GO" id="GO:0005576">
    <property type="term" value="C:extracellular region"/>
    <property type="evidence" value="ECO:0007669"/>
    <property type="project" value="UniProtKB-SubCell"/>
</dbReference>
<accession>Q3LTH1</accession>
<dbReference type="Pfam" id="PF18625">
    <property type="entry name" value="EspB_PE"/>
    <property type="match status" value="1"/>
</dbReference>
<dbReference type="InterPro" id="IPR054056">
    <property type="entry name" value="EspB_PPE"/>
</dbReference>
<evidence type="ECO:0000256" key="2">
    <source>
        <dbReference type="ARBA" id="ARBA00022525"/>
    </source>
</evidence>
<dbReference type="InterPro" id="IPR038332">
    <property type="entry name" value="PPE_sf"/>
</dbReference>
<feature type="region of interest" description="Disordered" evidence="5">
    <location>
        <begin position="388"/>
        <end position="447"/>
    </location>
</feature>
<dbReference type="FunFam" id="1.20.1260.20:FF:000002">
    <property type="entry name" value="Hypothetical alanine and glycine rich protein"/>
    <property type="match status" value="1"/>
</dbReference>
<protein>
    <recommendedName>
        <fullName evidence="3">ESX-1 secretion-associated protein EspB</fullName>
    </recommendedName>
    <alternativeName>
        <fullName evidence="4">Antigen MTB48</fullName>
    </alternativeName>
</protein>
<reference evidence="8" key="1">
    <citation type="submission" date="2005-08" db="EMBL/GenBank/DDBJ databases">
        <title>57 kDa surface antigen sequence from Mycobacterium tuberculosis.</title>
        <authorList>
            <person name="Kim J.-R."/>
            <person name="Kim C.-H."/>
        </authorList>
    </citation>
    <scope>NUCLEOTIDE SEQUENCE</scope>
</reference>
<evidence type="ECO:0000259" key="6">
    <source>
        <dbReference type="Pfam" id="PF18625"/>
    </source>
</evidence>
<evidence type="ECO:0000313" key="8">
    <source>
        <dbReference type="EMBL" id="ABA10329.1"/>
    </source>
</evidence>
<dbReference type="Gene3D" id="1.20.1260.20">
    <property type="entry name" value="PPE superfamily"/>
    <property type="match status" value="1"/>
</dbReference>
<evidence type="ECO:0000256" key="5">
    <source>
        <dbReference type="SAM" id="MobiDB-lite"/>
    </source>
</evidence>
<name>Q3LTH1_MYCTX</name>
<evidence type="ECO:0000256" key="4">
    <source>
        <dbReference type="ARBA" id="ARBA00083465"/>
    </source>
</evidence>